<evidence type="ECO:0000259" key="3">
    <source>
        <dbReference type="PROSITE" id="PS51186"/>
    </source>
</evidence>
<keyword evidence="2" id="KW-0012">Acyltransferase</keyword>
<evidence type="ECO:0000313" key="5">
    <source>
        <dbReference type="Proteomes" id="UP000588051"/>
    </source>
</evidence>
<proteinExistence type="predicted"/>
<dbReference type="CDD" id="cd04301">
    <property type="entry name" value="NAT_SF"/>
    <property type="match status" value="1"/>
</dbReference>
<keyword evidence="5" id="KW-1185">Reference proteome</keyword>
<dbReference type="GO" id="GO:0016747">
    <property type="term" value="F:acyltransferase activity, transferring groups other than amino-acyl groups"/>
    <property type="evidence" value="ECO:0007669"/>
    <property type="project" value="InterPro"/>
</dbReference>
<name>A0A850QAV3_9BURK</name>
<dbReference type="PROSITE" id="PS51186">
    <property type="entry name" value="GNAT"/>
    <property type="match status" value="1"/>
</dbReference>
<accession>A0A850QAV3</accession>
<dbReference type="InterPro" id="IPR050680">
    <property type="entry name" value="YpeA/RimI_acetyltransf"/>
</dbReference>
<feature type="domain" description="N-acetyltransferase" evidence="3">
    <location>
        <begin position="2"/>
        <end position="160"/>
    </location>
</feature>
<protein>
    <submittedName>
        <fullName evidence="4">GNAT family N-acetyltransferase</fullName>
    </submittedName>
</protein>
<dbReference type="PANTHER" id="PTHR43420">
    <property type="entry name" value="ACETYLTRANSFERASE"/>
    <property type="match status" value="1"/>
</dbReference>
<reference evidence="4 5" key="1">
    <citation type="submission" date="2020-06" db="EMBL/GenBank/DDBJ databases">
        <authorList>
            <person name="Qiu C."/>
            <person name="Liu Z."/>
        </authorList>
    </citation>
    <scope>NUCLEOTIDE SEQUENCE [LARGE SCALE GENOMIC DNA]</scope>
    <source>
        <strain evidence="4 5">EM 1</strain>
    </source>
</reference>
<comment type="caution">
    <text evidence="4">The sequence shown here is derived from an EMBL/GenBank/DDBJ whole genome shotgun (WGS) entry which is preliminary data.</text>
</comment>
<dbReference type="InterPro" id="IPR000182">
    <property type="entry name" value="GNAT_dom"/>
</dbReference>
<sequence>MLTFLKADLHNDRHASDLLNQLNSYALDPMGGGETLSPYCRQHLISELQQREHTVHAFLLYQDQVAAAFSICIEGFSTFACKPLLNIHDFAVHPDFRGQQLGKHLMSQISQYAEQHGFCKLTLEVLEGNHPAQALYRSQGFAGYELNPAMGGAIVMQKKF</sequence>
<dbReference type="InterPro" id="IPR016181">
    <property type="entry name" value="Acyl_CoA_acyltransferase"/>
</dbReference>
<evidence type="ECO:0000256" key="2">
    <source>
        <dbReference type="ARBA" id="ARBA00023315"/>
    </source>
</evidence>
<keyword evidence="1 4" id="KW-0808">Transferase</keyword>
<gene>
    <name evidence="4" type="ORF">HV832_06475</name>
</gene>
<dbReference type="RefSeq" id="WP_176802737.1">
    <property type="nucleotide sequence ID" value="NZ_JABXYJ010000003.1"/>
</dbReference>
<organism evidence="4 5">
    <name type="scientific">Undibacterium oligocarboniphilum</name>
    <dbReference type="NCBI Taxonomy" id="666702"/>
    <lineage>
        <taxon>Bacteria</taxon>
        <taxon>Pseudomonadati</taxon>
        <taxon>Pseudomonadota</taxon>
        <taxon>Betaproteobacteria</taxon>
        <taxon>Burkholderiales</taxon>
        <taxon>Oxalobacteraceae</taxon>
        <taxon>Undibacterium</taxon>
    </lineage>
</organism>
<dbReference type="Proteomes" id="UP000588051">
    <property type="component" value="Unassembled WGS sequence"/>
</dbReference>
<dbReference type="EMBL" id="JABXYJ010000003">
    <property type="protein sequence ID" value="NVO77472.1"/>
    <property type="molecule type" value="Genomic_DNA"/>
</dbReference>
<dbReference type="SUPFAM" id="SSF55729">
    <property type="entry name" value="Acyl-CoA N-acyltransferases (Nat)"/>
    <property type="match status" value="1"/>
</dbReference>
<dbReference type="Gene3D" id="3.40.630.30">
    <property type="match status" value="1"/>
</dbReference>
<evidence type="ECO:0000313" key="4">
    <source>
        <dbReference type="EMBL" id="NVO77472.1"/>
    </source>
</evidence>
<dbReference type="Pfam" id="PF00583">
    <property type="entry name" value="Acetyltransf_1"/>
    <property type="match status" value="1"/>
</dbReference>
<dbReference type="AlphaFoldDB" id="A0A850QAV3"/>
<evidence type="ECO:0000256" key="1">
    <source>
        <dbReference type="ARBA" id="ARBA00022679"/>
    </source>
</evidence>